<name>A0A182EZW7_ONCOC</name>
<dbReference type="Proteomes" id="UP000271087">
    <property type="component" value="Unassembled WGS sequence"/>
</dbReference>
<reference evidence="3" key="1">
    <citation type="submission" date="2016-06" db="UniProtKB">
        <authorList>
            <consortium name="WormBaseParasite"/>
        </authorList>
    </citation>
    <scope>IDENTIFICATION</scope>
</reference>
<evidence type="ECO:0000313" key="2">
    <source>
        <dbReference type="Proteomes" id="UP000271087"/>
    </source>
</evidence>
<reference evidence="1 2" key="2">
    <citation type="submission" date="2018-08" db="EMBL/GenBank/DDBJ databases">
        <authorList>
            <person name="Laetsch R D."/>
            <person name="Stevens L."/>
            <person name="Kumar S."/>
            <person name="Blaxter L. M."/>
        </authorList>
    </citation>
    <scope>NUCLEOTIDE SEQUENCE [LARGE SCALE GENOMIC DNA]</scope>
</reference>
<gene>
    <name evidence="1" type="ORF">NOO_LOCUS13729</name>
</gene>
<sequence length="60" mass="6533">TPESTAGCCDSTRSIAISGDSRSQTSFSDLTDSDLLEFENLSVHQPVELAHSRSRIHLAR</sequence>
<dbReference type="EMBL" id="UYRW01018161">
    <property type="protein sequence ID" value="VDN04895.1"/>
    <property type="molecule type" value="Genomic_DNA"/>
</dbReference>
<dbReference type="AlphaFoldDB" id="A0A182EZW7"/>
<evidence type="ECO:0000313" key="3">
    <source>
        <dbReference type="WBParaSite" id="nOo.2.0.1.t13729-RA"/>
    </source>
</evidence>
<organism evidence="3">
    <name type="scientific">Onchocerca ochengi</name>
    <name type="common">Filarial nematode worm</name>
    <dbReference type="NCBI Taxonomy" id="42157"/>
    <lineage>
        <taxon>Eukaryota</taxon>
        <taxon>Metazoa</taxon>
        <taxon>Ecdysozoa</taxon>
        <taxon>Nematoda</taxon>
        <taxon>Chromadorea</taxon>
        <taxon>Rhabditida</taxon>
        <taxon>Spirurina</taxon>
        <taxon>Spiruromorpha</taxon>
        <taxon>Filarioidea</taxon>
        <taxon>Onchocercidae</taxon>
        <taxon>Onchocerca</taxon>
    </lineage>
</organism>
<proteinExistence type="predicted"/>
<keyword evidence="2" id="KW-1185">Reference proteome</keyword>
<dbReference type="STRING" id="42157.A0A182EZW7"/>
<accession>A0A182EZW7</accession>
<protein>
    <submittedName>
        <fullName evidence="3">PHLB1 protein</fullName>
    </submittedName>
</protein>
<dbReference type="WBParaSite" id="nOo.2.0.1.t13729-RA">
    <property type="protein sequence ID" value="nOo.2.0.1.t13729-RA"/>
    <property type="gene ID" value="nOo.2.0.1.g13729"/>
</dbReference>
<evidence type="ECO:0000313" key="1">
    <source>
        <dbReference type="EMBL" id="VDN04895.1"/>
    </source>
</evidence>